<name>A0A0F9LHF1_9ZZZZ</name>
<organism evidence="2">
    <name type="scientific">marine sediment metagenome</name>
    <dbReference type="NCBI Taxonomy" id="412755"/>
    <lineage>
        <taxon>unclassified sequences</taxon>
        <taxon>metagenomes</taxon>
        <taxon>ecological metagenomes</taxon>
    </lineage>
</organism>
<protein>
    <submittedName>
        <fullName evidence="2">Uncharacterized protein</fullName>
    </submittedName>
</protein>
<feature type="compositionally biased region" description="Basic residues" evidence="1">
    <location>
        <begin position="30"/>
        <end position="43"/>
    </location>
</feature>
<gene>
    <name evidence="2" type="ORF">LCGC14_1508580</name>
</gene>
<evidence type="ECO:0000313" key="2">
    <source>
        <dbReference type="EMBL" id="KKM63720.1"/>
    </source>
</evidence>
<dbReference type="AlphaFoldDB" id="A0A0F9LHF1"/>
<feature type="region of interest" description="Disordered" evidence="1">
    <location>
        <begin position="27"/>
        <end position="101"/>
    </location>
</feature>
<feature type="compositionally biased region" description="Basic residues" evidence="1">
    <location>
        <begin position="59"/>
        <end position="71"/>
    </location>
</feature>
<accession>A0A0F9LHF1</accession>
<evidence type="ECO:0000256" key="1">
    <source>
        <dbReference type="SAM" id="MobiDB-lite"/>
    </source>
</evidence>
<proteinExistence type="predicted"/>
<comment type="caution">
    <text evidence="2">The sequence shown here is derived from an EMBL/GenBank/DDBJ whole genome shotgun (WGS) entry which is preliminary data.</text>
</comment>
<reference evidence="2" key="1">
    <citation type="journal article" date="2015" name="Nature">
        <title>Complex archaea that bridge the gap between prokaryotes and eukaryotes.</title>
        <authorList>
            <person name="Spang A."/>
            <person name="Saw J.H."/>
            <person name="Jorgensen S.L."/>
            <person name="Zaremba-Niedzwiedzka K."/>
            <person name="Martijn J."/>
            <person name="Lind A.E."/>
            <person name="van Eijk R."/>
            <person name="Schleper C."/>
            <person name="Guy L."/>
            <person name="Ettema T.J."/>
        </authorList>
    </citation>
    <scope>NUCLEOTIDE SEQUENCE</scope>
</reference>
<sequence length="101" mass="11005">MGLKDIDAAVRAYQKLSIGEKAVFKSEVRQKKRKKRKPRKKQVARAEGPAPVAREATPRKKGKGKRKKGRRAPQAAAAADAGFTDGLSGPRADPLQDISKE</sequence>
<feature type="compositionally biased region" description="Low complexity" evidence="1">
    <location>
        <begin position="72"/>
        <end position="82"/>
    </location>
</feature>
<dbReference type="EMBL" id="LAZR01011048">
    <property type="protein sequence ID" value="KKM63720.1"/>
    <property type="molecule type" value="Genomic_DNA"/>
</dbReference>